<dbReference type="InterPro" id="IPR035965">
    <property type="entry name" value="PAS-like_dom_sf"/>
</dbReference>
<dbReference type="Gene3D" id="1.10.287.130">
    <property type="match status" value="1"/>
</dbReference>
<keyword evidence="14" id="KW-1185">Reference proteome</keyword>
<feature type="domain" description="PAS" evidence="11">
    <location>
        <begin position="422"/>
        <end position="467"/>
    </location>
</feature>
<evidence type="ECO:0000256" key="2">
    <source>
        <dbReference type="ARBA" id="ARBA00012438"/>
    </source>
</evidence>
<dbReference type="SMART" id="SM00387">
    <property type="entry name" value="HATPase_c"/>
    <property type="match status" value="1"/>
</dbReference>
<evidence type="ECO:0000256" key="1">
    <source>
        <dbReference type="ARBA" id="ARBA00000085"/>
    </source>
</evidence>
<evidence type="ECO:0000256" key="8">
    <source>
        <dbReference type="SAM" id="MobiDB-lite"/>
    </source>
</evidence>
<dbReference type="HOGENOM" id="CLU_006875_0_0_0"/>
<dbReference type="InterPro" id="IPR004358">
    <property type="entry name" value="Sig_transdc_His_kin-like_C"/>
</dbReference>
<sequence length="1224" mass="138160">MNTYQTHSDSLSASGSYQRRGQDNSQTCGNILVVDDTIANLRYLTDVLSKHGYTVRPVPDGRMAISSAQSAPPDLILLDIMMPGLSGYDVCEILKADERTREIPIIFISALNETSDKIKAFASGGVDYITKPFQVEEVLARVRTHFNLRILQKQLQEKNAQLQKEIQERKQIEASLRESKERYRGLVELSPDAIVVHQKGKFVYVNPAAVKLFRARDESDLIGVAIQNFSHPDYVDLFEERIQKEYEQRKPVDLLEEKIVCRDGTELDVEVAGVPVTYQGEAASQLVIRDISERKRAEETLRKLSRAVEHSASTIMITDLEGTIEFVNPAFTRVTGYTPKEVLGKNPRLLHSGGHPPEFYRELWETISKSEVWQGEFINKKKNGDLFWEFASISPVKNQHGHTTHYLAVKEDITQRKQSEKLLYRLQKAVETTEVGITITDEFGRIVYSNPADASMHGYHAEELIGQYSSIFAAPNTADRAAYPPNNDKQFSNWTRERLNARKDGSTFPVKLISNPIRNKEGKFLGRVIICEDITERRQAEKLLQEGEKRYRSIFENATIGIFQAALDGTFLTANPTLAQMLGYASVQELLVSVTNIAEQVYVEPQHWHDITEMIQLINETAKVESRARCKDGREIIINLNLWSVHDDEGQVSYCEGFMEDITERKRIEEALIRRESYLATLYEIGQLITSELQLDTVLNTLAKSTAEFLGTDTGVILLLDEDTQTLRIQGSYGLSEHIVKHTQDRLGESIAGRVALTGKPIIVNDLPNDPIFYNPSAAGEGLLACASVPLVAKDKIIGTLDVHSKTQRYALGEEQVYFLTMLARQAAIAIENARLYDQVKTAYQDVKILNQQLQHSNMRLEQQQAEILRQAEHLKHANEELAVTLEHLQTTQQELIHSEKMAALGQLIAGIAHEINTPLGAIRSAVGSISQALTHTLRQLPEFFRTLSQERTEAFFTLLSQALEKDVTMTARERRKLRRDLVEILAQYSIDDVRKTADLLVDTGIYDQLEPFVPLLQDPNHLRILTIAYELSGLQESAHIINTATERASKVVFALKTYARHDKSGLMTLADILEGIETVLTLYYNQFKQGVEVIRKYDSIQPVLCYPDELNQVWTNLIHNALQAMNYKGVLEISVSEQQLANNSLALQDYIMVTITDNGCGIPPEIQNRIFEPFFTTKPAGEGSGLGLDISKKIIDKHHGYIEVQSQPGKTTFRVCLPARRQE</sequence>
<dbReference type="SUPFAM" id="SSF55874">
    <property type="entry name" value="ATPase domain of HSP90 chaperone/DNA topoisomerase II/histidine kinase"/>
    <property type="match status" value="1"/>
</dbReference>
<dbReference type="InterPro" id="IPR000700">
    <property type="entry name" value="PAS-assoc_C"/>
</dbReference>
<dbReference type="SMART" id="SM00448">
    <property type="entry name" value="REC"/>
    <property type="match status" value="1"/>
</dbReference>
<dbReference type="eggNOG" id="COG4191">
    <property type="taxonomic scope" value="Bacteria"/>
</dbReference>
<dbReference type="PROSITE" id="PS50112">
    <property type="entry name" value="PAS"/>
    <property type="match status" value="4"/>
</dbReference>
<reference evidence="13" key="1">
    <citation type="journal article" date="2015" name="PeerJ">
        <title>First genomic representation of candidate bacterial phylum KSB3 points to enhanced environmental sensing as a trigger of wastewater bulking.</title>
        <authorList>
            <person name="Sekiguchi Y."/>
            <person name="Ohashi A."/>
            <person name="Parks D.H."/>
            <person name="Yamauchi T."/>
            <person name="Tyson G.W."/>
            <person name="Hugenholtz P."/>
        </authorList>
    </citation>
    <scope>NUCLEOTIDE SEQUENCE [LARGE SCALE GENOMIC DNA]</scope>
</reference>
<dbReference type="InterPro" id="IPR036890">
    <property type="entry name" value="HATPase_C_sf"/>
</dbReference>
<dbReference type="SUPFAM" id="SSF52172">
    <property type="entry name" value="CheY-like"/>
    <property type="match status" value="1"/>
</dbReference>
<protein>
    <recommendedName>
        <fullName evidence="2">histidine kinase</fullName>
        <ecNumber evidence="2">2.7.13.3</ecNumber>
    </recommendedName>
</protein>
<evidence type="ECO:0000256" key="7">
    <source>
        <dbReference type="SAM" id="Coils"/>
    </source>
</evidence>
<dbReference type="CDD" id="cd00082">
    <property type="entry name" value="HisKA"/>
    <property type="match status" value="1"/>
</dbReference>
<dbReference type="InterPro" id="IPR000014">
    <property type="entry name" value="PAS"/>
</dbReference>
<feature type="domain" description="PAC" evidence="12">
    <location>
        <begin position="494"/>
        <end position="546"/>
    </location>
</feature>
<evidence type="ECO:0000259" key="11">
    <source>
        <dbReference type="PROSITE" id="PS50112"/>
    </source>
</evidence>
<dbReference type="Proteomes" id="UP000030661">
    <property type="component" value="Unassembled WGS sequence"/>
</dbReference>
<feature type="coiled-coil region" evidence="7">
    <location>
        <begin position="844"/>
        <end position="895"/>
    </location>
</feature>
<feature type="domain" description="PAC" evidence="12">
    <location>
        <begin position="253"/>
        <end position="303"/>
    </location>
</feature>
<dbReference type="InterPro" id="IPR011006">
    <property type="entry name" value="CheY-like_superfamily"/>
</dbReference>
<evidence type="ECO:0000259" key="10">
    <source>
        <dbReference type="PROSITE" id="PS50110"/>
    </source>
</evidence>
<feature type="domain" description="PAC" evidence="12">
    <location>
        <begin position="371"/>
        <end position="425"/>
    </location>
</feature>
<dbReference type="SMART" id="SM00086">
    <property type="entry name" value="PAC"/>
    <property type="match status" value="4"/>
</dbReference>
<dbReference type="STRING" id="1499967.U27_00905"/>
<feature type="domain" description="Histidine kinase" evidence="9">
    <location>
        <begin position="1036"/>
        <end position="1222"/>
    </location>
</feature>
<dbReference type="InterPro" id="IPR029016">
    <property type="entry name" value="GAF-like_dom_sf"/>
</dbReference>
<dbReference type="GO" id="GO:0000155">
    <property type="term" value="F:phosphorelay sensor kinase activity"/>
    <property type="evidence" value="ECO:0007669"/>
    <property type="project" value="InterPro"/>
</dbReference>
<dbReference type="Gene3D" id="3.30.450.40">
    <property type="match status" value="1"/>
</dbReference>
<dbReference type="SMART" id="SM00065">
    <property type="entry name" value="GAF"/>
    <property type="match status" value="1"/>
</dbReference>
<keyword evidence="7" id="KW-0175">Coiled coil</keyword>
<evidence type="ECO:0000256" key="4">
    <source>
        <dbReference type="ARBA" id="ARBA00022679"/>
    </source>
</evidence>
<name>A0A081C8V2_VECG1</name>
<dbReference type="Pfam" id="PF00989">
    <property type="entry name" value="PAS"/>
    <property type="match status" value="1"/>
</dbReference>
<evidence type="ECO:0000313" key="13">
    <source>
        <dbReference type="EMBL" id="GAK61007.1"/>
    </source>
</evidence>
<dbReference type="eggNOG" id="COG3437">
    <property type="taxonomic scope" value="Bacteria"/>
</dbReference>
<dbReference type="PANTHER" id="PTHR43304">
    <property type="entry name" value="PHYTOCHROME-LIKE PROTEIN CPH1"/>
    <property type="match status" value="1"/>
</dbReference>
<dbReference type="EC" id="2.7.13.3" evidence="2"/>
<evidence type="ECO:0000259" key="12">
    <source>
        <dbReference type="PROSITE" id="PS50113"/>
    </source>
</evidence>
<dbReference type="InterPro" id="IPR001789">
    <property type="entry name" value="Sig_transdc_resp-reg_receiver"/>
</dbReference>
<dbReference type="Gene3D" id="3.30.450.20">
    <property type="entry name" value="PAS domain"/>
    <property type="match status" value="4"/>
</dbReference>
<dbReference type="InterPro" id="IPR036097">
    <property type="entry name" value="HisK_dim/P_sf"/>
</dbReference>
<dbReference type="AlphaFoldDB" id="A0A081C8V2"/>
<evidence type="ECO:0000256" key="5">
    <source>
        <dbReference type="ARBA" id="ARBA00022777"/>
    </source>
</evidence>
<evidence type="ECO:0000256" key="3">
    <source>
        <dbReference type="ARBA" id="ARBA00022553"/>
    </source>
</evidence>
<evidence type="ECO:0000313" key="14">
    <source>
        <dbReference type="Proteomes" id="UP000030661"/>
    </source>
</evidence>
<dbReference type="InterPro" id="IPR003594">
    <property type="entry name" value="HATPase_dom"/>
</dbReference>
<dbReference type="SUPFAM" id="SSF55785">
    <property type="entry name" value="PYP-like sensor domain (PAS domain)"/>
    <property type="match status" value="4"/>
</dbReference>
<dbReference type="Gene3D" id="3.30.565.10">
    <property type="entry name" value="Histidine kinase-like ATPase, C-terminal domain"/>
    <property type="match status" value="1"/>
</dbReference>
<keyword evidence="3 6" id="KW-0597">Phosphoprotein</keyword>
<keyword evidence="5 13" id="KW-0418">Kinase</keyword>
<feature type="region of interest" description="Disordered" evidence="8">
    <location>
        <begin position="1"/>
        <end position="24"/>
    </location>
</feature>
<proteinExistence type="predicted"/>
<feature type="modified residue" description="4-aspartylphosphate" evidence="6">
    <location>
        <position position="79"/>
    </location>
</feature>
<dbReference type="Pfam" id="PF13185">
    <property type="entry name" value="GAF_2"/>
    <property type="match status" value="1"/>
</dbReference>
<dbReference type="NCBIfam" id="TIGR00229">
    <property type="entry name" value="sensory_box"/>
    <property type="match status" value="4"/>
</dbReference>
<dbReference type="CDD" id="cd00130">
    <property type="entry name" value="PAS"/>
    <property type="match status" value="4"/>
</dbReference>
<dbReference type="PROSITE" id="PS50109">
    <property type="entry name" value="HIS_KIN"/>
    <property type="match status" value="1"/>
</dbReference>
<dbReference type="EMBL" id="DF820476">
    <property type="protein sequence ID" value="GAK61007.1"/>
    <property type="molecule type" value="Genomic_DNA"/>
</dbReference>
<feature type="coiled-coil region" evidence="7">
    <location>
        <begin position="145"/>
        <end position="182"/>
    </location>
</feature>
<evidence type="ECO:0000256" key="6">
    <source>
        <dbReference type="PROSITE-ProRule" id="PRU00169"/>
    </source>
</evidence>
<evidence type="ECO:0000259" key="9">
    <source>
        <dbReference type="PROSITE" id="PS50109"/>
    </source>
</evidence>
<dbReference type="SUPFAM" id="SSF55781">
    <property type="entry name" value="GAF domain-like"/>
    <property type="match status" value="1"/>
</dbReference>
<organism evidence="13">
    <name type="scientific">Vecturithrix granuli</name>
    <dbReference type="NCBI Taxonomy" id="1499967"/>
    <lineage>
        <taxon>Bacteria</taxon>
        <taxon>Candidatus Moduliflexota</taxon>
        <taxon>Candidatus Vecturitrichia</taxon>
        <taxon>Candidatus Vecturitrichales</taxon>
        <taxon>Candidatus Vecturitrichaceae</taxon>
        <taxon>Candidatus Vecturithrix</taxon>
    </lineage>
</organism>
<dbReference type="SMART" id="SM00091">
    <property type="entry name" value="PAS"/>
    <property type="match status" value="4"/>
</dbReference>
<accession>A0A081C8V2</accession>
<dbReference type="SUPFAM" id="SSF47384">
    <property type="entry name" value="Homodimeric domain of signal transducing histidine kinase"/>
    <property type="match status" value="1"/>
</dbReference>
<feature type="domain" description="PAC" evidence="12">
    <location>
        <begin position="622"/>
        <end position="674"/>
    </location>
</feature>
<feature type="domain" description="PAS" evidence="11">
    <location>
        <begin position="547"/>
        <end position="584"/>
    </location>
</feature>
<feature type="domain" description="PAS" evidence="11">
    <location>
        <begin position="179"/>
        <end position="249"/>
    </location>
</feature>
<dbReference type="InterPro" id="IPR005467">
    <property type="entry name" value="His_kinase_dom"/>
</dbReference>
<dbReference type="CDD" id="cd19920">
    <property type="entry name" value="REC_PA4781-like"/>
    <property type="match status" value="1"/>
</dbReference>
<dbReference type="PRINTS" id="PR00344">
    <property type="entry name" value="BCTRLSENSOR"/>
</dbReference>
<dbReference type="PROSITE" id="PS50110">
    <property type="entry name" value="RESPONSE_REGULATORY"/>
    <property type="match status" value="1"/>
</dbReference>
<dbReference type="PANTHER" id="PTHR43304:SF1">
    <property type="entry name" value="PAC DOMAIN-CONTAINING PROTEIN"/>
    <property type="match status" value="1"/>
</dbReference>
<dbReference type="InterPro" id="IPR001610">
    <property type="entry name" value="PAC"/>
</dbReference>
<feature type="domain" description="PAS" evidence="11">
    <location>
        <begin position="300"/>
        <end position="346"/>
    </location>
</feature>
<dbReference type="PROSITE" id="PS50113">
    <property type="entry name" value="PAC"/>
    <property type="match status" value="4"/>
</dbReference>
<dbReference type="Pfam" id="PF13426">
    <property type="entry name" value="PAS_9"/>
    <property type="match status" value="3"/>
</dbReference>
<dbReference type="Gene3D" id="3.40.50.2300">
    <property type="match status" value="1"/>
</dbReference>
<gene>
    <name evidence="13" type="ORF">U27_00905</name>
</gene>
<dbReference type="InterPro" id="IPR003661">
    <property type="entry name" value="HisK_dim/P_dom"/>
</dbReference>
<feature type="domain" description="Response regulatory" evidence="10">
    <location>
        <begin position="30"/>
        <end position="146"/>
    </location>
</feature>
<dbReference type="GO" id="GO:0006355">
    <property type="term" value="P:regulation of DNA-templated transcription"/>
    <property type="evidence" value="ECO:0007669"/>
    <property type="project" value="InterPro"/>
</dbReference>
<dbReference type="Pfam" id="PF02518">
    <property type="entry name" value="HATPase_c"/>
    <property type="match status" value="1"/>
</dbReference>
<dbReference type="eggNOG" id="COG5000">
    <property type="taxonomic scope" value="Bacteria"/>
</dbReference>
<dbReference type="Pfam" id="PF00072">
    <property type="entry name" value="Response_reg"/>
    <property type="match status" value="1"/>
</dbReference>
<dbReference type="InterPro" id="IPR052162">
    <property type="entry name" value="Sensor_kinase/Photoreceptor"/>
</dbReference>
<dbReference type="InterPro" id="IPR003018">
    <property type="entry name" value="GAF"/>
</dbReference>
<dbReference type="InterPro" id="IPR013767">
    <property type="entry name" value="PAS_fold"/>
</dbReference>
<keyword evidence="4" id="KW-0808">Transferase</keyword>
<comment type="catalytic activity">
    <reaction evidence="1">
        <text>ATP + protein L-histidine = ADP + protein N-phospho-L-histidine.</text>
        <dbReference type="EC" id="2.7.13.3"/>
    </reaction>
</comment>